<feature type="coiled-coil region" evidence="8">
    <location>
        <begin position="114"/>
        <end position="152"/>
    </location>
</feature>
<accession>A0ABY0A982</accession>
<organism evidence="11 12">
    <name type="scientific">Variovorax beijingensis</name>
    <dbReference type="NCBI Taxonomy" id="2496117"/>
    <lineage>
        <taxon>Bacteria</taxon>
        <taxon>Pseudomonadati</taxon>
        <taxon>Pseudomonadota</taxon>
        <taxon>Betaproteobacteria</taxon>
        <taxon>Burkholderiales</taxon>
        <taxon>Comamonadaceae</taxon>
        <taxon>Variovorax</taxon>
    </lineage>
</organism>
<keyword evidence="5" id="KW-1005">Bacterial flagellum biogenesis</keyword>
<evidence type="ECO:0000256" key="9">
    <source>
        <dbReference type="SAM" id="MobiDB-lite"/>
    </source>
</evidence>
<feature type="region of interest" description="Disordered" evidence="9">
    <location>
        <begin position="1"/>
        <end position="22"/>
    </location>
</feature>
<keyword evidence="4" id="KW-0813">Transport</keyword>
<dbReference type="PANTHER" id="PTHR34982:SF1">
    <property type="entry name" value="FLAGELLAR ASSEMBLY PROTEIN FLIH"/>
    <property type="match status" value="1"/>
</dbReference>
<dbReference type="Pfam" id="PF02108">
    <property type="entry name" value="FliH"/>
    <property type="match status" value="1"/>
</dbReference>
<sequence length="300" mass="32048">MTDKMPPQPASATEPVAGAPARPSVVLRDVVMQGQVALTRPRSRGPNVQPLQVRAPAPNLVPVQPARKPEEGGTAAAGHGLPQAHAAAVAMQPGDEARRGYEEGLAKGIAEGRARSAEEARQLATQTAEKAEQELREHADRLTQELKQQAQSAYQARVQTLDNLIAALPPQIEARLAAAQEDMLALCFEAVCRILGERAATPEAVQAHLEHAVGGLRSRRLVAVHLHPDDLAALQRAQRDAPSARWGSEDVQWIASPDIALGGCVLQSPEGGLDARFETQLHALRDLLLHSRASLRSQGS</sequence>
<evidence type="ECO:0000313" key="11">
    <source>
        <dbReference type="EMBL" id="RSZ40093.1"/>
    </source>
</evidence>
<evidence type="ECO:0000256" key="7">
    <source>
        <dbReference type="ARBA" id="ARBA00023225"/>
    </source>
</evidence>
<evidence type="ECO:0000256" key="3">
    <source>
        <dbReference type="ARBA" id="ARBA00016507"/>
    </source>
</evidence>
<keyword evidence="8" id="KW-0175">Coiled coil</keyword>
<evidence type="ECO:0000256" key="4">
    <source>
        <dbReference type="ARBA" id="ARBA00022448"/>
    </source>
</evidence>
<dbReference type="Proteomes" id="UP000271137">
    <property type="component" value="Unassembled WGS sequence"/>
</dbReference>
<dbReference type="InterPro" id="IPR051472">
    <property type="entry name" value="T3SS_Stator/FliH"/>
</dbReference>
<reference evidence="11 12" key="1">
    <citation type="submission" date="2018-12" db="EMBL/GenBank/DDBJ databases">
        <title>The genome sequences of strain 502.</title>
        <authorList>
            <person name="Gao J."/>
            <person name="Sun J."/>
        </authorList>
    </citation>
    <scope>NUCLEOTIDE SEQUENCE [LARGE SCALE GENOMIC DNA]</scope>
    <source>
        <strain evidence="11 12">502</strain>
    </source>
</reference>
<gene>
    <name evidence="11" type="ORF">EJO66_08100</name>
</gene>
<evidence type="ECO:0000256" key="5">
    <source>
        <dbReference type="ARBA" id="ARBA00022795"/>
    </source>
</evidence>
<feature type="region of interest" description="Disordered" evidence="9">
    <location>
        <begin position="37"/>
        <end position="78"/>
    </location>
</feature>
<comment type="caution">
    <text evidence="11">The sequence shown here is derived from an EMBL/GenBank/DDBJ whole genome shotgun (WGS) entry which is preliminary data.</text>
</comment>
<feature type="domain" description="Flagellar assembly protein FliH/Type III secretion system HrpE" evidence="10">
    <location>
        <begin position="157"/>
        <end position="283"/>
    </location>
</feature>
<dbReference type="EMBL" id="RXFQ01000004">
    <property type="protein sequence ID" value="RSZ40093.1"/>
    <property type="molecule type" value="Genomic_DNA"/>
</dbReference>
<evidence type="ECO:0000256" key="6">
    <source>
        <dbReference type="ARBA" id="ARBA00022927"/>
    </source>
</evidence>
<dbReference type="InterPro" id="IPR018035">
    <property type="entry name" value="Flagellar_FliH/T3SS_HrpE"/>
</dbReference>
<keyword evidence="12" id="KW-1185">Reference proteome</keyword>
<protein>
    <recommendedName>
        <fullName evidence="3">Flagellar assembly protein FliH</fullName>
    </recommendedName>
</protein>
<evidence type="ECO:0000256" key="2">
    <source>
        <dbReference type="ARBA" id="ARBA00006602"/>
    </source>
</evidence>
<evidence type="ECO:0000256" key="1">
    <source>
        <dbReference type="ARBA" id="ARBA00003041"/>
    </source>
</evidence>
<evidence type="ECO:0000256" key="8">
    <source>
        <dbReference type="SAM" id="Coils"/>
    </source>
</evidence>
<name>A0ABY0A982_9BURK</name>
<comment type="similarity">
    <text evidence="2">Belongs to the FliH family.</text>
</comment>
<dbReference type="PANTHER" id="PTHR34982">
    <property type="entry name" value="YOP PROTEINS TRANSLOCATION PROTEIN L"/>
    <property type="match status" value="1"/>
</dbReference>
<dbReference type="RefSeq" id="WP_125964955.1">
    <property type="nucleotide sequence ID" value="NZ_RXFQ01000004.1"/>
</dbReference>
<proteinExistence type="inferred from homology"/>
<keyword evidence="6" id="KW-0653">Protein transport</keyword>
<evidence type="ECO:0000313" key="12">
    <source>
        <dbReference type="Proteomes" id="UP000271137"/>
    </source>
</evidence>
<keyword evidence="7" id="KW-1006">Bacterial flagellum protein export</keyword>
<evidence type="ECO:0000259" key="10">
    <source>
        <dbReference type="Pfam" id="PF02108"/>
    </source>
</evidence>
<comment type="function">
    <text evidence="1">Needed for flagellar regrowth and assembly.</text>
</comment>